<proteinExistence type="predicted"/>
<protein>
    <submittedName>
        <fullName evidence="1">Iron-sulfur cluster assembly accessory protein</fullName>
    </submittedName>
</protein>
<accession>A0A4R4E3X6</accession>
<dbReference type="EMBL" id="SKFG01000027">
    <property type="protein sequence ID" value="TCZ74246.1"/>
    <property type="molecule type" value="Genomic_DNA"/>
</dbReference>
<comment type="caution">
    <text evidence="1">The sequence shown here is derived from an EMBL/GenBank/DDBJ whole genome shotgun (WGS) entry which is preliminary data.</text>
</comment>
<dbReference type="RefSeq" id="WP_132419814.1">
    <property type="nucleotide sequence ID" value="NZ_SKFG01000027.1"/>
</dbReference>
<dbReference type="Gene3D" id="2.60.300.12">
    <property type="entry name" value="HesB-like domain"/>
    <property type="match status" value="1"/>
</dbReference>
<organism evidence="1 2">
    <name type="scientific">Paenibacillus albiflavus</name>
    <dbReference type="NCBI Taxonomy" id="2545760"/>
    <lineage>
        <taxon>Bacteria</taxon>
        <taxon>Bacillati</taxon>
        <taxon>Bacillota</taxon>
        <taxon>Bacilli</taxon>
        <taxon>Bacillales</taxon>
        <taxon>Paenibacillaceae</taxon>
        <taxon>Paenibacillus</taxon>
    </lineage>
</organism>
<dbReference type="AlphaFoldDB" id="A0A4R4E3X6"/>
<dbReference type="InterPro" id="IPR035903">
    <property type="entry name" value="HesB-like_dom_sf"/>
</dbReference>
<evidence type="ECO:0000313" key="1">
    <source>
        <dbReference type="EMBL" id="TCZ74246.1"/>
    </source>
</evidence>
<evidence type="ECO:0000313" key="2">
    <source>
        <dbReference type="Proteomes" id="UP000295418"/>
    </source>
</evidence>
<keyword evidence="2" id="KW-1185">Reference proteome</keyword>
<dbReference type="SUPFAM" id="SSF89360">
    <property type="entry name" value="HesB-like domain"/>
    <property type="match status" value="1"/>
</dbReference>
<sequence>MKCKISRTAAKMLRMELDKEENKGLMVRVAIAHRHGDHAHYELGLDDQTEADYVAHTEQGIDVLLDKDEPLLDGIRIDYFYLPEEGFMITNPSKGNHGDH</sequence>
<dbReference type="OrthoDB" id="2616722at2"/>
<name>A0A4R4E3X6_9BACL</name>
<reference evidence="1 2" key="1">
    <citation type="submission" date="2019-03" db="EMBL/GenBank/DDBJ databases">
        <authorList>
            <person name="Kim M.K.M."/>
        </authorList>
    </citation>
    <scope>NUCLEOTIDE SEQUENCE [LARGE SCALE GENOMIC DNA]</scope>
    <source>
        <strain evidence="1 2">18JY21-1</strain>
    </source>
</reference>
<dbReference type="Proteomes" id="UP000295418">
    <property type="component" value="Unassembled WGS sequence"/>
</dbReference>
<gene>
    <name evidence="1" type="ORF">E0485_19870</name>
</gene>